<comment type="caution">
    <text evidence="14">The sequence shown here is derived from an EMBL/GenBank/DDBJ whole genome shotgun (WGS) entry which is preliminary data.</text>
</comment>
<dbReference type="RefSeq" id="WP_124845405.1">
    <property type="nucleotide sequence ID" value="NZ_RQZG01000015.1"/>
</dbReference>
<dbReference type="PANTHER" id="PTHR11088:SF60">
    <property type="entry name" value="TRNA DIMETHYLALLYLTRANSFERASE"/>
    <property type="match status" value="1"/>
</dbReference>
<dbReference type="GO" id="GO:0006400">
    <property type="term" value="P:tRNA modification"/>
    <property type="evidence" value="ECO:0007669"/>
    <property type="project" value="TreeGrafter"/>
</dbReference>
<evidence type="ECO:0000256" key="2">
    <source>
        <dbReference type="ARBA" id="ARBA00003213"/>
    </source>
</evidence>
<sequence>MEPPLIVLVGPTATGKSALAVECCRRLARRGLVGEVVNADSMLVYRGMDIGTAKPTEQERGGVEHHLIDVMEVTETASVADFQQRARAVIAELRAARVVPVLVGGSALYTRAITDPFTFPGSDPAVRARLERELAALGAHEMHRRLSEVAPESAAWIEPGNGRRVVRALEIHELTGGHQAVLPEWSYELTGVHQFGLTLERTELDARIDARVEAMVEAGLVEEVCSLIPRGLREGRTAAMAIGYRQVLQHLDGLCTLEEAKAEIKRATRRFFRKQLGWYRRDPRITWLPADAPDNAERILEGAGL</sequence>
<dbReference type="GO" id="GO:0052381">
    <property type="term" value="F:tRNA dimethylallyltransferase activity"/>
    <property type="evidence" value="ECO:0007669"/>
    <property type="project" value="UniProtKB-UniRule"/>
</dbReference>
<evidence type="ECO:0000256" key="8">
    <source>
        <dbReference type="ARBA" id="ARBA00022842"/>
    </source>
</evidence>
<evidence type="ECO:0000256" key="11">
    <source>
        <dbReference type="RuleBase" id="RU003783"/>
    </source>
</evidence>
<keyword evidence="8 10" id="KW-0460">Magnesium</keyword>
<dbReference type="EMBL" id="RQZG01000015">
    <property type="protein sequence ID" value="RRD03901.1"/>
    <property type="molecule type" value="Genomic_DNA"/>
</dbReference>
<evidence type="ECO:0000256" key="6">
    <source>
        <dbReference type="ARBA" id="ARBA00022741"/>
    </source>
</evidence>
<evidence type="ECO:0000256" key="13">
    <source>
        <dbReference type="RuleBase" id="RU003785"/>
    </source>
</evidence>
<comment type="caution">
    <text evidence="10">Lacks conserved residue(s) required for the propagation of feature annotation.</text>
</comment>
<feature type="site" description="Interaction with substrate tRNA" evidence="10">
    <location>
        <position position="106"/>
    </location>
</feature>
<comment type="function">
    <text evidence="2 10 12">Catalyzes the transfer of a dimethylallyl group onto the adenine at position 37 in tRNAs that read codons beginning with uridine, leading to the formation of N6-(dimethylallyl)adenosine (i(6)A).</text>
</comment>
<accession>A0A3P1T360</accession>
<feature type="binding site" evidence="10">
    <location>
        <begin position="12"/>
        <end position="17"/>
    </location>
    <ligand>
        <name>substrate</name>
    </ligand>
</feature>
<comment type="subunit">
    <text evidence="10">Monomer.</text>
</comment>
<dbReference type="NCBIfam" id="TIGR00174">
    <property type="entry name" value="miaA"/>
    <property type="match status" value="1"/>
</dbReference>
<proteinExistence type="inferred from homology"/>
<feature type="region of interest" description="Interaction with substrate tRNA" evidence="10">
    <location>
        <begin position="40"/>
        <end position="43"/>
    </location>
</feature>
<evidence type="ECO:0000256" key="5">
    <source>
        <dbReference type="ARBA" id="ARBA00022694"/>
    </source>
</evidence>
<evidence type="ECO:0000256" key="1">
    <source>
        <dbReference type="ARBA" id="ARBA00001946"/>
    </source>
</evidence>
<evidence type="ECO:0000256" key="7">
    <source>
        <dbReference type="ARBA" id="ARBA00022840"/>
    </source>
</evidence>
<protein>
    <recommendedName>
        <fullName evidence="10">tRNA dimethylallyltransferase</fullName>
        <ecNumber evidence="10">2.5.1.75</ecNumber>
    </recommendedName>
    <alternativeName>
        <fullName evidence="10">Dimethylallyl diphosphate:tRNA dimethylallyltransferase</fullName>
        <shortName evidence="10">DMAPP:tRNA dimethylallyltransferase</shortName>
        <shortName evidence="10">DMATase</shortName>
    </alternativeName>
    <alternativeName>
        <fullName evidence="10">Isopentenyl-diphosphate:tRNA isopentenyltransferase</fullName>
        <shortName evidence="10">IPP transferase</shortName>
        <shortName evidence="10">IPPT</shortName>
        <shortName evidence="10">IPTase</shortName>
    </alternativeName>
</protein>
<evidence type="ECO:0000256" key="4">
    <source>
        <dbReference type="ARBA" id="ARBA00022679"/>
    </source>
</evidence>
<evidence type="ECO:0000313" key="14">
    <source>
        <dbReference type="EMBL" id="RRD03901.1"/>
    </source>
</evidence>
<evidence type="ECO:0000256" key="10">
    <source>
        <dbReference type="HAMAP-Rule" id="MF_00185"/>
    </source>
</evidence>
<feature type="site" description="Interaction with substrate tRNA" evidence="10">
    <location>
        <position position="127"/>
    </location>
</feature>
<comment type="catalytic activity">
    <reaction evidence="9 10 11">
        <text>adenosine(37) in tRNA + dimethylallyl diphosphate = N(6)-dimethylallyladenosine(37) in tRNA + diphosphate</text>
        <dbReference type="Rhea" id="RHEA:26482"/>
        <dbReference type="Rhea" id="RHEA-COMP:10162"/>
        <dbReference type="Rhea" id="RHEA-COMP:10375"/>
        <dbReference type="ChEBI" id="CHEBI:33019"/>
        <dbReference type="ChEBI" id="CHEBI:57623"/>
        <dbReference type="ChEBI" id="CHEBI:74411"/>
        <dbReference type="ChEBI" id="CHEBI:74415"/>
        <dbReference type="EC" id="2.5.1.75"/>
    </reaction>
</comment>
<dbReference type="PANTHER" id="PTHR11088">
    <property type="entry name" value="TRNA DIMETHYLALLYLTRANSFERASE"/>
    <property type="match status" value="1"/>
</dbReference>
<evidence type="ECO:0000256" key="3">
    <source>
        <dbReference type="ARBA" id="ARBA00005842"/>
    </source>
</evidence>
<evidence type="ECO:0000256" key="9">
    <source>
        <dbReference type="ARBA" id="ARBA00049563"/>
    </source>
</evidence>
<feature type="binding site" evidence="10">
    <location>
        <begin position="10"/>
        <end position="17"/>
    </location>
    <ligand>
        <name>ATP</name>
        <dbReference type="ChEBI" id="CHEBI:30616"/>
    </ligand>
</feature>
<dbReference type="AlphaFoldDB" id="A0A3P1T360"/>
<dbReference type="InterPro" id="IPR039657">
    <property type="entry name" value="Dimethylallyltransferase"/>
</dbReference>
<dbReference type="GO" id="GO:0005524">
    <property type="term" value="F:ATP binding"/>
    <property type="evidence" value="ECO:0007669"/>
    <property type="project" value="UniProtKB-UniRule"/>
</dbReference>
<name>A0A3P1T360_9ACTN</name>
<dbReference type="Proteomes" id="UP000280819">
    <property type="component" value="Unassembled WGS sequence"/>
</dbReference>
<keyword evidence="4 10" id="KW-0808">Transferase</keyword>
<dbReference type="Gene3D" id="1.10.20.140">
    <property type="match status" value="1"/>
</dbReference>
<comment type="similarity">
    <text evidence="3 10 13">Belongs to the IPP transferase family.</text>
</comment>
<dbReference type="SUPFAM" id="SSF52540">
    <property type="entry name" value="P-loop containing nucleoside triphosphate hydrolases"/>
    <property type="match status" value="1"/>
</dbReference>
<reference evidence="14 15" key="1">
    <citation type="submission" date="2018-11" db="EMBL/GenBank/DDBJ databases">
        <title>Genomes From Bacteria Associated with the Canine Oral Cavity: a Test Case for Automated Genome-Based Taxonomic Assignment.</title>
        <authorList>
            <person name="Coil D.A."/>
            <person name="Jospin G."/>
            <person name="Darling A.E."/>
            <person name="Wallis C."/>
            <person name="Davis I.J."/>
            <person name="Harris S."/>
            <person name="Eisen J.A."/>
            <person name="Holcombe L.J."/>
            <person name="O'Flynn C."/>
        </authorList>
    </citation>
    <scope>NUCLEOTIDE SEQUENCE [LARGE SCALE GENOMIC DNA]</scope>
    <source>
        <strain evidence="14 15">OH887_COT-365</strain>
    </source>
</reference>
<dbReference type="HAMAP" id="MF_00185">
    <property type="entry name" value="IPP_trans"/>
    <property type="match status" value="1"/>
</dbReference>
<dbReference type="EC" id="2.5.1.75" evidence="10"/>
<dbReference type="InterPro" id="IPR027417">
    <property type="entry name" value="P-loop_NTPase"/>
</dbReference>
<organism evidence="14 15">
    <name type="scientific">Arachnia propionica</name>
    <dbReference type="NCBI Taxonomy" id="1750"/>
    <lineage>
        <taxon>Bacteria</taxon>
        <taxon>Bacillati</taxon>
        <taxon>Actinomycetota</taxon>
        <taxon>Actinomycetes</taxon>
        <taxon>Propionibacteriales</taxon>
        <taxon>Propionibacteriaceae</taxon>
        <taxon>Arachnia</taxon>
    </lineage>
</organism>
<evidence type="ECO:0000256" key="12">
    <source>
        <dbReference type="RuleBase" id="RU003784"/>
    </source>
</evidence>
<comment type="cofactor">
    <cofactor evidence="1 10">
        <name>Mg(2+)</name>
        <dbReference type="ChEBI" id="CHEBI:18420"/>
    </cofactor>
</comment>
<dbReference type="InterPro" id="IPR018022">
    <property type="entry name" value="IPT"/>
</dbReference>
<keyword evidence="6 10" id="KW-0547">Nucleotide-binding</keyword>
<keyword evidence="5 10" id="KW-0819">tRNA processing</keyword>
<dbReference type="Pfam" id="PF01715">
    <property type="entry name" value="IPPT"/>
    <property type="match status" value="1"/>
</dbReference>
<dbReference type="Gene3D" id="3.40.50.300">
    <property type="entry name" value="P-loop containing nucleotide triphosphate hydrolases"/>
    <property type="match status" value="1"/>
</dbReference>
<gene>
    <name evidence="10 14" type="primary">miaA</name>
    <name evidence="14" type="ORF">EII34_12000</name>
</gene>
<evidence type="ECO:0000313" key="15">
    <source>
        <dbReference type="Proteomes" id="UP000280819"/>
    </source>
</evidence>
<keyword evidence="7 10" id="KW-0067">ATP-binding</keyword>
<dbReference type="OrthoDB" id="9776390at2"/>